<sequence length="135" mass="14748">MSAGGFAGKWKLVDSENFDEYMKALGVGLVMRTAGSTAKPVQEISEAGGRWTIKTTSTFKSAEISFALGEEFEETTADGRKVKSTVRLEGNKLIQEQKGDPNSTIIRELGSDGKSFVMTLEAKGVVCKRKYQKDE</sequence>
<dbReference type="AlphaFoldDB" id="A0A267DT19"/>
<dbReference type="FunFam" id="2.40.128.20:FF:000001">
    <property type="entry name" value="Fatty acid-binding protein, adipocyte"/>
    <property type="match status" value="1"/>
</dbReference>
<evidence type="ECO:0000256" key="2">
    <source>
        <dbReference type="ARBA" id="ARBA00023121"/>
    </source>
</evidence>
<feature type="domain" description="Cytosolic fatty-acid binding proteins" evidence="4">
    <location>
        <begin position="8"/>
        <end position="25"/>
    </location>
</feature>
<name>A0A267DT19_9PLAT</name>
<dbReference type="EMBL" id="NIVC01001515">
    <property type="protein sequence ID" value="PAA67006.1"/>
    <property type="molecule type" value="Genomic_DNA"/>
</dbReference>
<dbReference type="GO" id="GO:0008289">
    <property type="term" value="F:lipid binding"/>
    <property type="evidence" value="ECO:0007669"/>
    <property type="project" value="UniProtKB-KW"/>
</dbReference>
<dbReference type="Pfam" id="PF00061">
    <property type="entry name" value="Lipocalin"/>
    <property type="match status" value="1"/>
</dbReference>
<evidence type="ECO:0000259" key="4">
    <source>
        <dbReference type="PROSITE" id="PS00214"/>
    </source>
</evidence>
<dbReference type="STRING" id="282301.A0A267DT19"/>
<dbReference type="Gene3D" id="2.40.128.20">
    <property type="match status" value="1"/>
</dbReference>
<evidence type="ECO:0000256" key="3">
    <source>
        <dbReference type="RuleBase" id="RU003696"/>
    </source>
</evidence>
<comment type="similarity">
    <text evidence="1 3">Belongs to the calycin superfamily. Fatty-acid binding protein (FABP) family.</text>
</comment>
<keyword evidence="2" id="KW-0446">Lipid-binding</keyword>
<comment type="caution">
    <text evidence="5">The sequence shown here is derived from an EMBL/GenBank/DDBJ whole genome shotgun (WGS) entry which is preliminary data.</text>
</comment>
<protein>
    <recommendedName>
        <fullName evidence="4">Cytosolic fatty-acid binding proteins domain-containing protein</fullName>
    </recommendedName>
</protein>
<evidence type="ECO:0000313" key="7">
    <source>
        <dbReference type="EMBL" id="PAA67006.1"/>
    </source>
</evidence>
<dbReference type="OrthoDB" id="354351at2759"/>
<dbReference type="CDD" id="cd00742">
    <property type="entry name" value="FABP"/>
    <property type="match status" value="1"/>
</dbReference>
<dbReference type="InterPro" id="IPR012674">
    <property type="entry name" value="Calycin"/>
</dbReference>
<proteinExistence type="inferred from homology"/>
<evidence type="ECO:0000313" key="5">
    <source>
        <dbReference type="EMBL" id="PAA52375.1"/>
    </source>
</evidence>
<keyword evidence="8" id="KW-1185">Reference proteome</keyword>
<dbReference type="InterPro" id="IPR000463">
    <property type="entry name" value="Fatty_acid-bd"/>
</dbReference>
<dbReference type="InterPro" id="IPR031259">
    <property type="entry name" value="ILBP"/>
</dbReference>
<evidence type="ECO:0000313" key="6">
    <source>
        <dbReference type="EMBL" id="PAA61887.1"/>
    </source>
</evidence>
<accession>A0A267DT19</accession>
<evidence type="ECO:0000313" key="8">
    <source>
        <dbReference type="Proteomes" id="UP000215902"/>
    </source>
</evidence>
<dbReference type="PRINTS" id="PR00178">
    <property type="entry name" value="FATTYACIDBP"/>
</dbReference>
<dbReference type="Proteomes" id="UP000215902">
    <property type="component" value="Unassembled WGS sequence"/>
</dbReference>
<reference evidence="5 8" key="1">
    <citation type="submission" date="2017-06" db="EMBL/GenBank/DDBJ databases">
        <title>A platform for efficient transgenesis in Macrostomum lignano, a flatworm model organism for stem cell research.</title>
        <authorList>
            <person name="Berezikov E."/>
        </authorList>
    </citation>
    <scope>NUCLEOTIDE SEQUENCE [LARGE SCALE GENOMIC DNA]</scope>
    <source>
        <strain evidence="5">DV1</strain>
        <tissue evidence="5">Whole organism</tissue>
    </source>
</reference>
<gene>
    <name evidence="6" type="ORF">BOX15_Mlig017872g1</name>
    <name evidence="5" type="ORF">BOX15_Mlig021402g1</name>
    <name evidence="7" type="ORF">BOX15_Mlig022500g1</name>
</gene>
<dbReference type="InterPro" id="IPR000566">
    <property type="entry name" value="Lipocln_cytosolic_FA-bd_dom"/>
</dbReference>
<dbReference type="EMBL" id="NIVC01001989">
    <property type="protein sequence ID" value="PAA61887.1"/>
    <property type="molecule type" value="Genomic_DNA"/>
</dbReference>
<dbReference type="EMBL" id="NIVC01003253">
    <property type="protein sequence ID" value="PAA52375.1"/>
    <property type="molecule type" value="Genomic_DNA"/>
</dbReference>
<evidence type="ECO:0000256" key="1">
    <source>
        <dbReference type="ARBA" id="ARBA00008390"/>
    </source>
</evidence>
<dbReference type="SUPFAM" id="SSF50814">
    <property type="entry name" value="Lipocalins"/>
    <property type="match status" value="1"/>
</dbReference>
<organism evidence="5 8">
    <name type="scientific">Macrostomum lignano</name>
    <dbReference type="NCBI Taxonomy" id="282301"/>
    <lineage>
        <taxon>Eukaryota</taxon>
        <taxon>Metazoa</taxon>
        <taxon>Spiralia</taxon>
        <taxon>Lophotrochozoa</taxon>
        <taxon>Platyhelminthes</taxon>
        <taxon>Rhabditophora</taxon>
        <taxon>Macrostomorpha</taxon>
        <taxon>Macrostomida</taxon>
        <taxon>Macrostomidae</taxon>
        <taxon>Macrostomum</taxon>
    </lineage>
</organism>
<dbReference type="PROSITE" id="PS00214">
    <property type="entry name" value="FABP"/>
    <property type="match status" value="1"/>
</dbReference>
<keyword evidence="3" id="KW-0813">Transport</keyword>
<dbReference type="PANTHER" id="PTHR11955">
    <property type="entry name" value="FATTY ACID BINDING PROTEIN"/>
    <property type="match status" value="1"/>
</dbReference>